<dbReference type="OrthoDB" id="3173333at2"/>
<dbReference type="Pfam" id="PF01022">
    <property type="entry name" value="HTH_5"/>
    <property type="match status" value="1"/>
</dbReference>
<dbReference type="InterPro" id="IPR036390">
    <property type="entry name" value="WH_DNA-bd_sf"/>
</dbReference>
<keyword evidence="3" id="KW-0804">Transcription</keyword>
<gene>
    <name evidence="5" type="ORF">DPM19_10780</name>
</gene>
<comment type="caution">
    <text evidence="5">The sequence shown here is derived from an EMBL/GenBank/DDBJ whole genome shotgun (WGS) entry which is preliminary data.</text>
</comment>
<dbReference type="Proteomes" id="UP000251891">
    <property type="component" value="Unassembled WGS sequence"/>
</dbReference>
<reference evidence="5 6" key="1">
    <citation type="submission" date="2018-06" db="EMBL/GenBank/DDBJ databases">
        <title>Actinomadura craniellae sp. nov. isolated from marine sponge Craniella sp.</title>
        <authorList>
            <person name="Li L."/>
            <person name="Xu Q.H."/>
            <person name="Lin H.W."/>
            <person name="Lu Y.H."/>
        </authorList>
    </citation>
    <scope>NUCLEOTIDE SEQUENCE [LARGE SCALE GENOMIC DNA]</scope>
    <source>
        <strain evidence="5 6">LHW63021</strain>
    </source>
</reference>
<feature type="domain" description="HTH arsR-type" evidence="4">
    <location>
        <begin position="7"/>
        <end position="103"/>
    </location>
</feature>
<keyword evidence="6" id="KW-1185">Reference proteome</keyword>
<evidence type="ECO:0000313" key="5">
    <source>
        <dbReference type="EMBL" id="RAY15197.1"/>
    </source>
</evidence>
<dbReference type="InterPro" id="IPR036388">
    <property type="entry name" value="WH-like_DNA-bd_sf"/>
</dbReference>
<protein>
    <submittedName>
        <fullName evidence="5">Transcriptional regulator</fullName>
    </submittedName>
</protein>
<sequence>MNRVEPLDRPTAAEYASWFKALADATRIQIVSLLARHGGALTVGEIVEAVAVGQSTVSAHLKVLAEVRFVLVERRGTAAFYRINDACVACFPTAADVVMGRPVPAPPTCEPTPGDQR</sequence>
<dbReference type="PANTHER" id="PTHR33154">
    <property type="entry name" value="TRANSCRIPTIONAL REGULATOR, ARSR FAMILY"/>
    <property type="match status" value="1"/>
</dbReference>
<dbReference type="RefSeq" id="WP_111865679.1">
    <property type="nucleotide sequence ID" value="NZ_QLYX01000004.1"/>
</dbReference>
<evidence type="ECO:0000256" key="2">
    <source>
        <dbReference type="ARBA" id="ARBA00023125"/>
    </source>
</evidence>
<dbReference type="PRINTS" id="PR00778">
    <property type="entry name" value="HTHARSR"/>
</dbReference>
<proteinExistence type="predicted"/>
<dbReference type="CDD" id="cd00090">
    <property type="entry name" value="HTH_ARSR"/>
    <property type="match status" value="1"/>
</dbReference>
<dbReference type="GO" id="GO:0003677">
    <property type="term" value="F:DNA binding"/>
    <property type="evidence" value="ECO:0007669"/>
    <property type="project" value="UniProtKB-KW"/>
</dbReference>
<dbReference type="NCBIfam" id="NF033788">
    <property type="entry name" value="HTH_metalloreg"/>
    <property type="match status" value="1"/>
</dbReference>
<evidence type="ECO:0000256" key="1">
    <source>
        <dbReference type="ARBA" id="ARBA00023015"/>
    </source>
</evidence>
<organism evidence="5 6">
    <name type="scientific">Actinomadura craniellae</name>
    <dbReference type="NCBI Taxonomy" id="2231787"/>
    <lineage>
        <taxon>Bacteria</taxon>
        <taxon>Bacillati</taxon>
        <taxon>Actinomycetota</taxon>
        <taxon>Actinomycetes</taxon>
        <taxon>Streptosporangiales</taxon>
        <taxon>Thermomonosporaceae</taxon>
        <taxon>Actinomadura</taxon>
    </lineage>
</organism>
<accession>A0A365H7Y7</accession>
<name>A0A365H7Y7_9ACTN</name>
<dbReference type="EMBL" id="QLYX01000004">
    <property type="protein sequence ID" value="RAY15197.1"/>
    <property type="molecule type" value="Genomic_DNA"/>
</dbReference>
<keyword evidence="2" id="KW-0238">DNA-binding</keyword>
<dbReference type="GO" id="GO:0003700">
    <property type="term" value="F:DNA-binding transcription factor activity"/>
    <property type="evidence" value="ECO:0007669"/>
    <property type="project" value="InterPro"/>
</dbReference>
<dbReference type="SUPFAM" id="SSF46785">
    <property type="entry name" value="Winged helix' DNA-binding domain"/>
    <property type="match status" value="1"/>
</dbReference>
<dbReference type="SMART" id="SM00418">
    <property type="entry name" value="HTH_ARSR"/>
    <property type="match status" value="1"/>
</dbReference>
<evidence type="ECO:0000259" key="4">
    <source>
        <dbReference type="PROSITE" id="PS50987"/>
    </source>
</evidence>
<evidence type="ECO:0000313" key="6">
    <source>
        <dbReference type="Proteomes" id="UP000251891"/>
    </source>
</evidence>
<dbReference type="AlphaFoldDB" id="A0A365H7Y7"/>
<keyword evidence="1" id="KW-0805">Transcription regulation</keyword>
<dbReference type="InterPro" id="IPR011991">
    <property type="entry name" value="ArsR-like_HTH"/>
</dbReference>
<evidence type="ECO:0000256" key="3">
    <source>
        <dbReference type="ARBA" id="ARBA00023163"/>
    </source>
</evidence>
<dbReference type="InterPro" id="IPR001845">
    <property type="entry name" value="HTH_ArsR_DNA-bd_dom"/>
</dbReference>
<dbReference type="PANTHER" id="PTHR33154:SF18">
    <property type="entry name" value="ARSENICAL RESISTANCE OPERON REPRESSOR"/>
    <property type="match status" value="1"/>
</dbReference>
<dbReference type="Gene3D" id="1.10.10.10">
    <property type="entry name" value="Winged helix-like DNA-binding domain superfamily/Winged helix DNA-binding domain"/>
    <property type="match status" value="1"/>
</dbReference>
<dbReference type="PROSITE" id="PS50987">
    <property type="entry name" value="HTH_ARSR_2"/>
    <property type="match status" value="1"/>
</dbReference>
<dbReference type="InterPro" id="IPR051081">
    <property type="entry name" value="HTH_MetalResp_TranReg"/>
</dbReference>